<dbReference type="Proteomes" id="UP000494216">
    <property type="component" value="Unassembled WGS sequence"/>
</dbReference>
<evidence type="ECO:0000313" key="3">
    <source>
        <dbReference type="Proteomes" id="UP000494216"/>
    </source>
</evidence>
<evidence type="ECO:0000313" key="2">
    <source>
        <dbReference type="EMBL" id="CAA9890988.1"/>
    </source>
</evidence>
<name>A0A8S0X127_9GAMM</name>
<evidence type="ECO:0000256" key="1">
    <source>
        <dbReference type="SAM" id="MobiDB-lite"/>
    </source>
</evidence>
<dbReference type="EMBL" id="CADCXN010000060">
    <property type="protein sequence ID" value="CAA9890988.1"/>
    <property type="molecule type" value="Genomic_DNA"/>
</dbReference>
<organism evidence="2 3">
    <name type="scientific">Candidatus Methylobacter favarea</name>
    <dbReference type="NCBI Taxonomy" id="2707345"/>
    <lineage>
        <taxon>Bacteria</taxon>
        <taxon>Pseudomonadati</taxon>
        <taxon>Pseudomonadota</taxon>
        <taxon>Gammaproteobacteria</taxon>
        <taxon>Methylococcales</taxon>
        <taxon>Methylococcaceae</taxon>
        <taxon>Methylobacter</taxon>
    </lineage>
</organism>
<dbReference type="AlphaFoldDB" id="A0A8S0X127"/>
<feature type="compositionally biased region" description="Gly residues" evidence="1">
    <location>
        <begin position="14"/>
        <end position="28"/>
    </location>
</feature>
<accession>A0A8S0X127</accession>
<proteinExistence type="predicted"/>
<feature type="region of interest" description="Disordered" evidence="1">
    <location>
        <begin position="1"/>
        <end position="36"/>
    </location>
</feature>
<sequence length="51" mass="5001">MISPEVNDDAGNYLQGGAGGDDGCGQTDGAGTAAVFSGRPDYCDVSGGYPD</sequence>
<comment type="caution">
    <text evidence="2">The sequence shown here is derived from an EMBL/GenBank/DDBJ whole genome shotgun (WGS) entry which is preliminary data.</text>
</comment>
<keyword evidence="3" id="KW-1185">Reference proteome</keyword>
<gene>
    <name evidence="2" type="ORF">METHB2_310019</name>
</gene>
<reference evidence="2 3" key="1">
    <citation type="submission" date="2020-02" db="EMBL/GenBank/DDBJ databases">
        <authorList>
            <person name="Hogendoorn C."/>
        </authorList>
    </citation>
    <scope>NUCLEOTIDE SEQUENCE [LARGE SCALE GENOMIC DNA]</scope>
    <source>
        <strain evidence="2">METHB21</strain>
    </source>
</reference>
<protein>
    <submittedName>
        <fullName evidence="2">Uncharacterized protein</fullName>
    </submittedName>
</protein>